<evidence type="ECO:0000313" key="2">
    <source>
        <dbReference type="Proteomes" id="UP001321473"/>
    </source>
</evidence>
<dbReference type="Proteomes" id="UP001321473">
    <property type="component" value="Unassembled WGS sequence"/>
</dbReference>
<protein>
    <submittedName>
        <fullName evidence="1">Uncharacterized protein</fullName>
    </submittedName>
</protein>
<name>A0AAQ4E2D7_AMBAM</name>
<dbReference type="EMBL" id="JARKHS020023330">
    <property type="protein sequence ID" value="KAK8768877.1"/>
    <property type="molecule type" value="Genomic_DNA"/>
</dbReference>
<proteinExistence type="predicted"/>
<accession>A0AAQ4E2D7</accession>
<evidence type="ECO:0000313" key="1">
    <source>
        <dbReference type="EMBL" id="KAK8768877.1"/>
    </source>
</evidence>
<reference evidence="1 2" key="1">
    <citation type="journal article" date="2023" name="Arcadia Sci">
        <title>De novo assembly of a long-read Amblyomma americanum tick genome.</title>
        <authorList>
            <person name="Chou S."/>
            <person name="Poskanzer K.E."/>
            <person name="Rollins M."/>
            <person name="Thuy-Boun P.S."/>
        </authorList>
    </citation>
    <scope>NUCLEOTIDE SEQUENCE [LARGE SCALE GENOMIC DNA]</scope>
    <source>
        <strain evidence="1">F_SG_1</strain>
        <tissue evidence="1">Salivary glands</tissue>
    </source>
</reference>
<comment type="caution">
    <text evidence="1">The sequence shown here is derived from an EMBL/GenBank/DDBJ whole genome shotgun (WGS) entry which is preliminary data.</text>
</comment>
<sequence>MMPGRRLPVPRKSVCKVELQDLKFIPPQVVKRWCFPVSRDIMAAGDFWDLQERLESSWSDIMEK</sequence>
<feature type="non-terminal residue" evidence="1">
    <location>
        <position position="64"/>
    </location>
</feature>
<organism evidence="1 2">
    <name type="scientific">Amblyomma americanum</name>
    <name type="common">Lone star tick</name>
    <dbReference type="NCBI Taxonomy" id="6943"/>
    <lineage>
        <taxon>Eukaryota</taxon>
        <taxon>Metazoa</taxon>
        <taxon>Ecdysozoa</taxon>
        <taxon>Arthropoda</taxon>
        <taxon>Chelicerata</taxon>
        <taxon>Arachnida</taxon>
        <taxon>Acari</taxon>
        <taxon>Parasitiformes</taxon>
        <taxon>Ixodida</taxon>
        <taxon>Ixodoidea</taxon>
        <taxon>Ixodidae</taxon>
        <taxon>Amblyomminae</taxon>
        <taxon>Amblyomma</taxon>
    </lineage>
</organism>
<gene>
    <name evidence="1" type="ORF">V5799_014658</name>
</gene>
<dbReference type="AlphaFoldDB" id="A0AAQ4E2D7"/>
<keyword evidence="2" id="KW-1185">Reference proteome</keyword>